<proteinExistence type="predicted"/>
<dbReference type="InterPro" id="IPR036513">
    <property type="entry name" value="STAS_dom_sf"/>
</dbReference>
<dbReference type="InterPro" id="IPR051932">
    <property type="entry name" value="Bact_StressResp_Reg"/>
</dbReference>
<feature type="coiled-coil region" evidence="2">
    <location>
        <begin position="137"/>
        <end position="190"/>
    </location>
</feature>
<evidence type="ECO:0000256" key="2">
    <source>
        <dbReference type="SAM" id="Coils"/>
    </source>
</evidence>
<sequence>MFQSLAQEIGVPLLRLLVARSASIGAEEDYRALIAPLGNHFAEGFQVWAQAQALAGWGLVELEAYDAKLREATVQVRNPWELQMQAAEFEGSWGCPMLQGRLIGIFSYAFGTPCWAEEQLEAGPNEACVTFRIAPTRLTLSAELERLRTARRDQEQRLLRQEIAAKVLELAQAQAEQSRLQDEALRAQAEQSRIQDEALETQARIIAELSTPLIPISDQVVLMPLIGQVDSQRAQRVLTTLLEGVSQRQANCAILDISGLPLVDTHVAGILVQAARSIALLGVEMIITGIRPEVAQTLVGLGLSLDGIRTCGTVQAGIALAHEHSRRRGRRR</sequence>
<reference evidence="4 5" key="1">
    <citation type="submission" date="2018-12" db="EMBL/GenBank/DDBJ databases">
        <title>Genome Sequence of Candidatus Viridilinea halotolerans isolated from saline sulfide-rich spring.</title>
        <authorList>
            <person name="Grouzdev D.S."/>
            <person name="Burganskaya E.I."/>
            <person name="Krutkina M.S."/>
            <person name="Sukhacheva M.V."/>
            <person name="Gorlenko V.M."/>
        </authorList>
    </citation>
    <scope>NUCLEOTIDE SEQUENCE [LARGE SCALE GENOMIC DNA]</scope>
    <source>
        <strain evidence="4">Chok-6</strain>
    </source>
</reference>
<evidence type="ECO:0000256" key="1">
    <source>
        <dbReference type="ARBA" id="ARBA00022553"/>
    </source>
</evidence>
<keyword evidence="2" id="KW-0175">Coiled coil</keyword>
<evidence type="ECO:0000259" key="3">
    <source>
        <dbReference type="PROSITE" id="PS50801"/>
    </source>
</evidence>
<dbReference type="SUPFAM" id="SSF52091">
    <property type="entry name" value="SpoIIaa-like"/>
    <property type="match status" value="1"/>
</dbReference>
<protein>
    <submittedName>
        <fullName evidence="4">STAS domain-containing protein</fullName>
    </submittedName>
</protein>
<name>A0A426U457_9CHLR</name>
<keyword evidence="1" id="KW-0597">Phosphoprotein</keyword>
<dbReference type="PANTHER" id="PTHR33745:SF3">
    <property type="entry name" value="RSBT CO-ANTAGONIST PROTEIN RSBRC"/>
    <property type="match status" value="1"/>
</dbReference>
<dbReference type="Gene3D" id="3.30.750.24">
    <property type="entry name" value="STAS domain"/>
    <property type="match status" value="1"/>
</dbReference>
<dbReference type="PANTHER" id="PTHR33745">
    <property type="entry name" value="RSBT ANTAGONIST PROTEIN RSBS-RELATED"/>
    <property type="match status" value="1"/>
</dbReference>
<gene>
    <name evidence="4" type="ORF">EI684_06540</name>
</gene>
<organism evidence="4 5">
    <name type="scientific">Candidatus Viridilinea halotolerans</name>
    <dbReference type="NCBI Taxonomy" id="2491704"/>
    <lineage>
        <taxon>Bacteria</taxon>
        <taxon>Bacillati</taxon>
        <taxon>Chloroflexota</taxon>
        <taxon>Chloroflexia</taxon>
        <taxon>Chloroflexales</taxon>
        <taxon>Chloroflexineae</taxon>
        <taxon>Oscillochloridaceae</taxon>
        <taxon>Candidatus Viridilinea</taxon>
    </lineage>
</organism>
<dbReference type="AlphaFoldDB" id="A0A426U457"/>
<dbReference type="PROSITE" id="PS50801">
    <property type="entry name" value="STAS"/>
    <property type="match status" value="1"/>
</dbReference>
<comment type="caution">
    <text evidence="4">The sequence shown here is derived from an EMBL/GenBank/DDBJ whole genome shotgun (WGS) entry which is preliminary data.</text>
</comment>
<dbReference type="EMBL" id="RSAS01000251">
    <property type="protein sequence ID" value="RRR74649.1"/>
    <property type="molecule type" value="Genomic_DNA"/>
</dbReference>
<dbReference type="Proteomes" id="UP000280307">
    <property type="component" value="Unassembled WGS sequence"/>
</dbReference>
<evidence type="ECO:0000313" key="5">
    <source>
        <dbReference type="Proteomes" id="UP000280307"/>
    </source>
</evidence>
<feature type="domain" description="STAS" evidence="3">
    <location>
        <begin position="210"/>
        <end position="321"/>
    </location>
</feature>
<accession>A0A426U457</accession>
<dbReference type="InterPro" id="IPR002645">
    <property type="entry name" value="STAS_dom"/>
</dbReference>
<dbReference type="Pfam" id="PF01740">
    <property type="entry name" value="STAS"/>
    <property type="match status" value="1"/>
</dbReference>
<evidence type="ECO:0000313" key="4">
    <source>
        <dbReference type="EMBL" id="RRR74649.1"/>
    </source>
</evidence>
<dbReference type="CDD" id="cd07041">
    <property type="entry name" value="STAS_RsbR_RsbS_like"/>
    <property type="match status" value="1"/>
</dbReference>